<dbReference type="KEGG" id="mox:DAMO_1559"/>
<dbReference type="AlphaFoldDB" id="D5MFT8"/>
<evidence type="ECO:0000313" key="2">
    <source>
        <dbReference type="Proteomes" id="UP000006898"/>
    </source>
</evidence>
<name>D5MFT8_METO1</name>
<dbReference type="HOGENOM" id="CLU_3115797_0_0_0"/>
<evidence type="ECO:0000313" key="1">
    <source>
        <dbReference type="EMBL" id="CBE68619.1"/>
    </source>
</evidence>
<reference evidence="1 2" key="1">
    <citation type="journal article" date="2010" name="Nature">
        <title>Nitrite-driven anaerobic methane oxidation by oxygenic bacteria.</title>
        <authorList>
            <person name="Ettwig K.F."/>
            <person name="Butler M.K."/>
            <person name="Le Paslier D."/>
            <person name="Pelletier E."/>
            <person name="Mangenot S."/>
            <person name="Kuypers M.M.M."/>
            <person name="Schreiber F."/>
            <person name="Dutilh B.E."/>
            <person name="Zedelius J."/>
            <person name="de Beer D."/>
            <person name="Gloerich J."/>
            <person name="Wessels H.J.C.T."/>
            <person name="van Allen T."/>
            <person name="Luesken F."/>
            <person name="Wu M."/>
            <person name="van de Pas-Schoonen K.T."/>
            <person name="Op den Camp H.J.M."/>
            <person name="Janssen-Megens E.M."/>
            <person name="Francoijs K-J."/>
            <person name="Stunnenberg H."/>
            <person name="Weissenbach J."/>
            <person name="Jetten M.S.M."/>
            <person name="Strous M."/>
        </authorList>
    </citation>
    <scope>NUCLEOTIDE SEQUENCE [LARGE SCALE GENOMIC DNA]</scope>
</reference>
<sequence length="50" mass="5249">MDGDVLRLISPDVHVRLESAPAGYAVHAAPADDDASHASAHTLLLSYPKP</sequence>
<dbReference type="STRING" id="671143.DAMO_1559"/>
<accession>D5MFT8</accession>
<proteinExistence type="predicted"/>
<organism evidence="1 2">
    <name type="scientific">Methylomirabilis oxygeniifera</name>
    <dbReference type="NCBI Taxonomy" id="671143"/>
    <lineage>
        <taxon>Bacteria</taxon>
        <taxon>Candidatus Methylomirabilota</taxon>
        <taxon>Candidatus Methylomirabilia</taxon>
        <taxon>Candidatus Methylomirabilales</taxon>
        <taxon>Candidatus Methylomirabilaceae</taxon>
        <taxon>Candidatus Methylomirabilis</taxon>
    </lineage>
</organism>
<gene>
    <name evidence="1" type="ORF">DAMO_1559</name>
</gene>
<protein>
    <submittedName>
        <fullName evidence="1">Uncharacterized protein</fullName>
    </submittedName>
</protein>
<dbReference type="Proteomes" id="UP000006898">
    <property type="component" value="Chromosome"/>
</dbReference>
<dbReference type="EMBL" id="FP565575">
    <property type="protein sequence ID" value="CBE68619.1"/>
    <property type="molecule type" value="Genomic_DNA"/>
</dbReference>